<sequence>MLKCCIIEDQPCYSTQVIKNHISDTLGLEFAGSFTGFGKGFDQVRRSIPDVCFINASMQRIAEADPAGMIGSLTTIVLITEEPNYALEAYDNEFFDYLLMPVSYKRFLQCMNSLKKLAKRLNGYSRENHFFIRAESRGKFIRINYSDIIFIEGALNYIQIHLTDGTKHKTYISLTDIYMNLSQLKFTRIHRSYIINNEMITEVNGNEVTVNGKFTFGIGAAYKNGFFESLTTKVIGARKTA</sequence>
<dbReference type="STRING" id="551996.SAMN05192573_10910"/>
<accession>A0A1G8BMF3</accession>
<dbReference type="Gene3D" id="3.40.50.2300">
    <property type="match status" value="1"/>
</dbReference>
<dbReference type="Proteomes" id="UP000199705">
    <property type="component" value="Unassembled WGS sequence"/>
</dbReference>
<keyword evidence="2" id="KW-0238">DNA-binding</keyword>
<dbReference type="PANTHER" id="PTHR37299:SF1">
    <property type="entry name" value="STAGE 0 SPORULATION PROTEIN A HOMOLOG"/>
    <property type="match status" value="1"/>
</dbReference>
<dbReference type="RefSeq" id="WP_091169782.1">
    <property type="nucleotide sequence ID" value="NZ_FNCG01000009.1"/>
</dbReference>
<reference evidence="3" key="1">
    <citation type="submission" date="2016-10" db="EMBL/GenBank/DDBJ databases">
        <authorList>
            <person name="Varghese N."/>
            <person name="Submissions S."/>
        </authorList>
    </citation>
    <scope>NUCLEOTIDE SEQUENCE [LARGE SCALE GENOMIC DNA]</scope>
    <source>
        <strain evidence="3">Gh-67</strain>
    </source>
</reference>
<protein>
    <submittedName>
        <fullName evidence="2">DNA-binding response regulator, LytR/AlgR family</fullName>
    </submittedName>
</protein>
<dbReference type="InterPro" id="IPR046947">
    <property type="entry name" value="LytR-like"/>
</dbReference>
<dbReference type="InterPro" id="IPR007492">
    <property type="entry name" value="LytTR_DNA-bd_dom"/>
</dbReference>
<gene>
    <name evidence="2" type="ORF">SAMN05192573_10910</name>
</gene>
<name>A0A1G8BMF3_9SPHI</name>
<dbReference type="GO" id="GO:0003677">
    <property type="term" value="F:DNA binding"/>
    <property type="evidence" value="ECO:0007669"/>
    <property type="project" value="UniProtKB-KW"/>
</dbReference>
<organism evidence="2 3">
    <name type="scientific">Mucilaginibacter gossypii</name>
    <dbReference type="NCBI Taxonomy" id="551996"/>
    <lineage>
        <taxon>Bacteria</taxon>
        <taxon>Pseudomonadati</taxon>
        <taxon>Bacteroidota</taxon>
        <taxon>Sphingobacteriia</taxon>
        <taxon>Sphingobacteriales</taxon>
        <taxon>Sphingobacteriaceae</taxon>
        <taxon>Mucilaginibacter</taxon>
    </lineage>
</organism>
<proteinExistence type="predicted"/>
<evidence type="ECO:0000259" key="1">
    <source>
        <dbReference type="PROSITE" id="PS50930"/>
    </source>
</evidence>
<dbReference type="Gene3D" id="2.40.50.1020">
    <property type="entry name" value="LytTr DNA-binding domain"/>
    <property type="match status" value="1"/>
</dbReference>
<evidence type="ECO:0000313" key="2">
    <source>
        <dbReference type="EMBL" id="SDH34331.1"/>
    </source>
</evidence>
<dbReference type="PANTHER" id="PTHR37299">
    <property type="entry name" value="TRANSCRIPTIONAL REGULATOR-RELATED"/>
    <property type="match status" value="1"/>
</dbReference>
<dbReference type="SMART" id="SM00850">
    <property type="entry name" value="LytTR"/>
    <property type="match status" value="1"/>
</dbReference>
<dbReference type="GO" id="GO:0000156">
    <property type="term" value="F:phosphorelay response regulator activity"/>
    <property type="evidence" value="ECO:0007669"/>
    <property type="project" value="InterPro"/>
</dbReference>
<keyword evidence="3" id="KW-1185">Reference proteome</keyword>
<feature type="domain" description="HTH LytTR-type" evidence="1">
    <location>
        <begin position="132"/>
        <end position="196"/>
    </location>
</feature>
<dbReference type="PROSITE" id="PS50930">
    <property type="entry name" value="HTH_LYTTR"/>
    <property type="match status" value="1"/>
</dbReference>
<dbReference type="EMBL" id="FNCG01000009">
    <property type="protein sequence ID" value="SDH34331.1"/>
    <property type="molecule type" value="Genomic_DNA"/>
</dbReference>
<evidence type="ECO:0000313" key="3">
    <source>
        <dbReference type="Proteomes" id="UP000199705"/>
    </source>
</evidence>
<dbReference type="SUPFAM" id="SSF52172">
    <property type="entry name" value="CheY-like"/>
    <property type="match status" value="1"/>
</dbReference>
<dbReference type="AlphaFoldDB" id="A0A1G8BMF3"/>
<dbReference type="Pfam" id="PF04397">
    <property type="entry name" value="LytTR"/>
    <property type="match status" value="1"/>
</dbReference>
<dbReference type="InterPro" id="IPR011006">
    <property type="entry name" value="CheY-like_superfamily"/>
</dbReference>